<dbReference type="HOGENOM" id="CLU_038846_0_0_1"/>
<dbReference type="InterPro" id="IPR034164">
    <property type="entry name" value="Pepsin-like_dom"/>
</dbReference>
<dbReference type="STRING" id="1095629.A0A0C9XT08"/>
<organism evidence="5 6">
    <name type="scientific">Laccaria amethystina LaAM-08-1</name>
    <dbReference type="NCBI Taxonomy" id="1095629"/>
    <lineage>
        <taxon>Eukaryota</taxon>
        <taxon>Fungi</taxon>
        <taxon>Dikarya</taxon>
        <taxon>Basidiomycota</taxon>
        <taxon>Agaricomycotina</taxon>
        <taxon>Agaricomycetes</taxon>
        <taxon>Agaricomycetidae</taxon>
        <taxon>Agaricales</taxon>
        <taxon>Agaricineae</taxon>
        <taxon>Hydnangiaceae</taxon>
        <taxon>Laccaria</taxon>
    </lineage>
</organism>
<dbReference type="OrthoDB" id="660550at2759"/>
<name>A0A0C9XT08_9AGAR</name>
<comment type="similarity">
    <text evidence="1 3">Belongs to the peptidase A1 family.</text>
</comment>
<proteinExistence type="inferred from homology"/>
<gene>
    <name evidence="5" type="ORF">K443DRAFT_133220</name>
</gene>
<dbReference type="Proteomes" id="UP000054477">
    <property type="component" value="Unassembled WGS sequence"/>
</dbReference>
<dbReference type="AlphaFoldDB" id="A0A0C9XT08"/>
<evidence type="ECO:0000256" key="1">
    <source>
        <dbReference type="ARBA" id="ARBA00007447"/>
    </source>
</evidence>
<evidence type="ECO:0000256" key="2">
    <source>
        <dbReference type="ARBA" id="ARBA00022750"/>
    </source>
</evidence>
<evidence type="ECO:0000313" key="6">
    <source>
        <dbReference type="Proteomes" id="UP000054477"/>
    </source>
</evidence>
<dbReference type="CDD" id="cd05471">
    <property type="entry name" value="pepsin_like"/>
    <property type="match status" value="1"/>
</dbReference>
<dbReference type="PRINTS" id="PR00792">
    <property type="entry name" value="PEPSIN"/>
</dbReference>
<dbReference type="GO" id="GO:0006508">
    <property type="term" value="P:proteolysis"/>
    <property type="evidence" value="ECO:0007669"/>
    <property type="project" value="UniProtKB-KW"/>
</dbReference>
<feature type="domain" description="Peptidase A1" evidence="4">
    <location>
        <begin position="67"/>
        <end position="383"/>
    </location>
</feature>
<dbReference type="Pfam" id="PF00026">
    <property type="entry name" value="Asp"/>
    <property type="match status" value="1"/>
</dbReference>
<evidence type="ECO:0000256" key="3">
    <source>
        <dbReference type="RuleBase" id="RU000454"/>
    </source>
</evidence>
<evidence type="ECO:0000313" key="5">
    <source>
        <dbReference type="EMBL" id="KIJ98997.1"/>
    </source>
</evidence>
<dbReference type="InterPro" id="IPR021109">
    <property type="entry name" value="Peptidase_aspartic_dom_sf"/>
</dbReference>
<dbReference type="EMBL" id="KN838656">
    <property type="protein sequence ID" value="KIJ98997.1"/>
    <property type="molecule type" value="Genomic_DNA"/>
</dbReference>
<dbReference type="PROSITE" id="PS51767">
    <property type="entry name" value="PEPTIDASE_A1"/>
    <property type="match status" value="1"/>
</dbReference>
<reference evidence="6" key="2">
    <citation type="submission" date="2015-01" db="EMBL/GenBank/DDBJ databases">
        <title>Evolutionary Origins and Diversification of the Mycorrhizal Mutualists.</title>
        <authorList>
            <consortium name="DOE Joint Genome Institute"/>
            <consortium name="Mycorrhizal Genomics Consortium"/>
            <person name="Kohler A."/>
            <person name="Kuo A."/>
            <person name="Nagy L.G."/>
            <person name="Floudas D."/>
            <person name="Copeland A."/>
            <person name="Barry K.W."/>
            <person name="Cichocki N."/>
            <person name="Veneault-Fourrey C."/>
            <person name="LaButti K."/>
            <person name="Lindquist E.A."/>
            <person name="Lipzen A."/>
            <person name="Lundell T."/>
            <person name="Morin E."/>
            <person name="Murat C."/>
            <person name="Riley R."/>
            <person name="Ohm R."/>
            <person name="Sun H."/>
            <person name="Tunlid A."/>
            <person name="Henrissat B."/>
            <person name="Grigoriev I.V."/>
            <person name="Hibbett D.S."/>
            <person name="Martin F."/>
        </authorList>
    </citation>
    <scope>NUCLEOTIDE SEQUENCE [LARGE SCALE GENOMIC DNA]</scope>
    <source>
        <strain evidence="6">LaAM-08-1</strain>
    </source>
</reference>
<dbReference type="PROSITE" id="PS00141">
    <property type="entry name" value="ASP_PROTEASE"/>
    <property type="match status" value="1"/>
</dbReference>
<dbReference type="InterPro" id="IPR033121">
    <property type="entry name" value="PEPTIDASE_A1"/>
</dbReference>
<dbReference type="GO" id="GO:0004190">
    <property type="term" value="F:aspartic-type endopeptidase activity"/>
    <property type="evidence" value="ECO:0007669"/>
    <property type="project" value="UniProtKB-KW"/>
</dbReference>
<dbReference type="PANTHER" id="PTHR47966:SF51">
    <property type="entry name" value="BETA-SITE APP-CLEAVING ENZYME, ISOFORM A-RELATED"/>
    <property type="match status" value="1"/>
</dbReference>
<evidence type="ECO:0000259" key="4">
    <source>
        <dbReference type="PROSITE" id="PS51767"/>
    </source>
</evidence>
<sequence>MGHLLGKFHKVTLSLSRKVNVTSVHNLLRHDQNRAKALMALGGAKEKGIFLEGAVINEQVENQAVSYIASVGVGSPPTIYSLVIDTGSSNTWVGASKAYVKTSTSTQTSSKVSVSYGSGSFSGTEFIDQVTLAAGLVIPEQLIGVASTSTGFDGVDGILPHIGPVGLTSGTLSPNTGTIPTVTDNLFKNSVISANTLGISIQPITQNNVVNGELTWGGTDSSKLTGSTNLTPLTTTSPASQFWGINQSIRYGTSTSILSSTAGIVDTERARLYSDLCFWNTRTTLVLIATDGFNKYTKATAAVFDSATGLLRITSAIAEPQVLPRSLNSAMGGAAGNIYLIIGDLCDEWLAIAAHGLDFINGYAFLERFYSVYDTANNRVGFATTPFTTAITN</sequence>
<keyword evidence="3" id="KW-0645">Protease</keyword>
<keyword evidence="2 3" id="KW-0064">Aspartyl protease</keyword>
<keyword evidence="6" id="KW-1185">Reference proteome</keyword>
<accession>A0A0C9XT08</accession>
<protein>
    <submittedName>
        <fullName evidence="5">Unplaced genomic scaffold K443scaffold_121, whole genome shotgun sequence</fullName>
    </submittedName>
</protein>
<dbReference type="PANTHER" id="PTHR47966">
    <property type="entry name" value="BETA-SITE APP-CLEAVING ENZYME, ISOFORM A-RELATED"/>
    <property type="match status" value="1"/>
</dbReference>
<keyword evidence="3" id="KW-0378">Hydrolase</keyword>
<dbReference type="SUPFAM" id="SSF50630">
    <property type="entry name" value="Acid proteases"/>
    <property type="match status" value="1"/>
</dbReference>
<dbReference type="InterPro" id="IPR001969">
    <property type="entry name" value="Aspartic_peptidase_AS"/>
</dbReference>
<reference evidence="5 6" key="1">
    <citation type="submission" date="2014-04" db="EMBL/GenBank/DDBJ databases">
        <authorList>
            <consortium name="DOE Joint Genome Institute"/>
            <person name="Kuo A."/>
            <person name="Kohler A."/>
            <person name="Nagy L.G."/>
            <person name="Floudas D."/>
            <person name="Copeland A."/>
            <person name="Barry K.W."/>
            <person name="Cichocki N."/>
            <person name="Veneault-Fourrey C."/>
            <person name="LaButti K."/>
            <person name="Lindquist E.A."/>
            <person name="Lipzen A."/>
            <person name="Lundell T."/>
            <person name="Morin E."/>
            <person name="Murat C."/>
            <person name="Sun H."/>
            <person name="Tunlid A."/>
            <person name="Henrissat B."/>
            <person name="Grigoriev I.V."/>
            <person name="Hibbett D.S."/>
            <person name="Martin F."/>
            <person name="Nordberg H.P."/>
            <person name="Cantor M.N."/>
            <person name="Hua S.X."/>
        </authorList>
    </citation>
    <scope>NUCLEOTIDE SEQUENCE [LARGE SCALE GENOMIC DNA]</scope>
    <source>
        <strain evidence="5 6">LaAM-08-1</strain>
    </source>
</reference>
<dbReference type="Gene3D" id="2.40.70.10">
    <property type="entry name" value="Acid Proteases"/>
    <property type="match status" value="2"/>
</dbReference>
<dbReference type="InterPro" id="IPR001461">
    <property type="entry name" value="Aspartic_peptidase_A1"/>
</dbReference>